<feature type="compositionally biased region" description="Polar residues" evidence="2">
    <location>
        <begin position="92"/>
        <end position="113"/>
    </location>
</feature>
<comment type="caution">
    <text evidence="4">The sequence shown here is derived from an EMBL/GenBank/DDBJ whole genome shotgun (WGS) entry which is preliminary data.</text>
</comment>
<sequence length="257" mass="26042">MPPTPDPPRSSSLGFVALVVAVIGAVAACIPVLTVLAWVVLIPALLLSIVALAQKNHTKRGVSLTALSVSIVGTLILCAMIAVSSGLLRAGSDTTSTARPTITGEASTPTQEPTEVPSAAAPTNPDEVGIGEPASTTTGVTFTVTGSECGITSARTVFDTEQLPAGEFCTVSFTAVNGSSSAVIIWLDSQFGFIGANEYRSISTLGDVGGDLLLSQVKPGLSVDGVAYFDVPAGSALDAVELGDGISSLRSVRIVLR</sequence>
<evidence type="ECO:0000313" key="4">
    <source>
        <dbReference type="EMBL" id="TQM65462.1"/>
    </source>
</evidence>
<evidence type="ECO:0000256" key="2">
    <source>
        <dbReference type="SAM" id="MobiDB-lite"/>
    </source>
</evidence>
<keyword evidence="3" id="KW-0812">Transmembrane</keyword>
<reference evidence="4 5" key="1">
    <citation type="submission" date="2019-06" db="EMBL/GenBank/DDBJ databases">
        <title>Sequencing the genomes of 1000 actinobacteria strains.</title>
        <authorList>
            <person name="Klenk H.-P."/>
        </authorList>
    </citation>
    <scope>NUCLEOTIDE SEQUENCE [LARGE SCALE GENOMIC DNA]</scope>
    <source>
        <strain evidence="4 5">DSM 18031</strain>
    </source>
</reference>
<accession>A0A543I4D6</accession>
<name>A0A543I4D6_9MICO</name>
<evidence type="ECO:0000256" key="3">
    <source>
        <dbReference type="SAM" id="Phobius"/>
    </source>
</evidence>
<feature type="transmembrane region" description="Helical" evidence="3">
    <location>
        <begin position="12"/>
        <end position="30"/>
    </location>
</feature>
<gene>
    <name evidence="4" type="ORF">FB466_0264</name>
</gene>
<keyword evidence="1" id="KW-0732">Signal</keyword>
<keyword evidence="3" id="KW-1133">Transmembrane helix</keyword>
<dbReference type="InterPro" id="IPR029050">
    <property type="entry name" value="Immunoprotect_excell_Ig-like"/>
</dbReference>
<evidence type="ECO:0000256" key="1">
    <source>
        <dbReference type="ARBA" id="ARBA00022729"/>
    </source>
</evidence>
<keyword evidence="5" id="KW-1185">Reference proteome</keyword>
<dbReference type="Gene3D" id="2.60.40.1240">
    <property type="match status" value="1"/>
</dbReference>
<dbReference type="Proteomes" id="UP000318331">
    <property type="component" value="Unassembled WGS sequence"/>
</dbReference>
<dbReference type="AlphaFoldDB" id="A0A543I4D6"/>
<feature type="transmembrane region" description="Helical" evidence="3">
    <location>
        <begin position="65"/>
        <end position="88"/>
    </location>
</feature>
<organism evidence="4 5">
    <name type="scientific">Klugiella xanthotipulae</name>
    <dbReference type="NCBI Taxonomy" id="244735"/>
    <lineage>
        <taxon>Bacteria</taxon>
        <taxon>Bacillati</taxon>
        <taxon>Actinomycetota</taxon>
        <taxon>Actinomycetes</taxon>
        <taxon>Micrococcales</taxon>
        <taxon>Microbacteriaceae</taxon>
        <taxon>Klugiella</taxon>
    </lineage>
</organism>
<evidence type="ECO:0000313" key="5">
    <source>
        <dbReference type="Proteomes" id="UP000318331"/>
    </source>
</evidence>
<protein>
    <submittedName>
        <fullName evidence="4">Uncharacterized protein</fullName>
    </submittedName>
</protein>
<keyword evidence="3" id="KW-0472">Membrane</keyword>
<feature type="region of interest" description="Disordered" evidence="2">
    <location>
        <begin position="91"/>
        <end position="136"/>
    </location>
</feature>
<proteinExistence type="predicted"/>
<dbReference type="EMBL" id="VFPN01000001">
    <property type="protein sequence ID" value="TQM65462.1"/>
    <property type="molecule type" value="Genomic_DNA"/>
</dbReference>